<dbReference type="PANTHER" id="PTHR44154:SF1">
    <property type="entry name" value="QUINONE OXIDOREDUCTASE"/>
    <property type="match status" value="1"/>
</dbReference>
<dbReference type="SUPFAM" id="SSF50129">
    <property type="entry name" value="GroES-like"/>
    <property type="match status" value="1"/>
</dbReference>
<dbReference type="InterPro" id="IPR011032">
    <property type="entry name" value="GroES-like_sf"/>
</dbReference>
<dbReference type="EMBL" id="JAAMOZ010000001">
    <property type="protein sequence ID" value="NIH55484.1"/>
    <property type="molecule type" value="Genomic_DNA"/>
</dbReference>
<dbReference type="RefSeq" id="WP_243863439.1">
    <property type="nucleotide sequence ID" value="NZ_BAAAOO010000012.1"/>
</dbReference>
<dbReference type="InterPro" id="IPR036291">
    <property type="entry name" value="NAD(P)-bd_dom_sf"/>
</dbReference>
<keyword evidence="1" id="KW-0521">NADP</keyword>
<dbReference type="InterPro" id="IPR013154">
    <property type="entry name" value="ADH-like_N"/>
</dbReference>
<keyword evidence="2" id="KW-0479">Metal-binding</keyword>
<dbReference type="Proteomes" id="UP000749311">
    <property type="component" value="Unassembled WGS sequence"/>
</dbReference>
<dbReference type="Gene3D" id="3.40.50.720">
    <property type="entry name" value="NAD(P)-binding Rossmann-like Domain"/>
    <property type="match status" value="1"/>
</dbReference>
<evidence type="ECO:0000313" key="4">
    <source>
        <dbReference type="EMBL" id="NIH55484.1"/>
    </source>
</evidence>
<dbReference type="Pfam" id="PF13602">
    <property type="entry name" value="ADH_zinc_N_2"/>
    <property type="match status" value="1"/>
</dbReference>
<dbReference type="InterPro" id="IPR020843">
    <property type="entry name" value="ER"/>
</dbReference>
<dbReference type="InterPro" id="IPR014182">
    <property type="entry name" value="ADH_Zn_typ-1"/>
</dbReference>
<keyword evidence="2" id="KW-0560">Oxidoreductase</keyword>
<accession>A0ABX0SC22</accession>
<evidence type="ECO:0000256" key="1">
    <source>
        <dbReference type="ARBA" id="ARBA00022857"/>
    </source>
</evidence>
<dbReference type="InterPro" id="IPR051603">
    <property type="entry name" value="Zinc-ADH_QOR/CCCR"/>
</dbReference>
<proteinExistence type="inferred from homology"/>
<reference evidence="4 5" key="1">
    <citation type="submission" date="2020-02" db="EMBL/GenBank/DDBJ databases">
        <title>Sequencing the genomes of 1000 actinobacteria strains.</title>
        <authorList>
            <person name="Klenk H.-P."/>
        </authorList>
    </citation>
    <scope>NUCLEOTIDE SEQUENCE [LARGE SCALE GENOMIC DNA]</scope>
    <source>
        <strain evidence="4 5">DSM 19609</strain>
    </source>
</reference>
<dbReference type="Gene3D" id="3.90.180.10">
    <property type="entry name" value="Medium-chain alcohol dehydrogenases, catalytic domain"/>
    <property type="match status" value="1"/>
</dbReference>
<protein>
    <recommendedName>
        <fullName evidence="2">Zinc-type alcohol dehydrogenase-like protein</fullName>
    </recommendedName>
</protein>
<dbReference type="SMART" id="SM00829">
    <property type="entry name" value="PKS_ER"/>
    <property type="match status" value="1"/>
</dbReference>
<evidence type="ECO:0000256" key="2">
    <source>
        <dbReference type="RuleBase" id="RU364000"/>
    </source>
</evidence>
<keyword evidence="5" id="KW-1185">Reference proteome</keyword>
<gene>
    <name evidence="4" type="ORF">FB473_000129</name>
</gene>
<dbReference type="SUPFAM" id="SSF51735">
    <property type="entry name" value="NAD(P)-binding Rossmann-fold domains"/>
    <property type="match status" value="1"/>
</dbReference>
<comment type="similarity">
    <text evidence="2">Belongs to the zinc-containing alcohol dehydrogenase family. Quinone oxidoreductase subfamily.</text>
</comment>
<dbReference type="PANTHER" id="PTHR44154">
    <property type="entry name" value="QUINONE OXIDOREDUCTASE"/>
    <property type="match status" value="1"/>
</dbReference>
<evidence type="ECO:0000259" key="3">
    <source>
        <dbReference type="SMART" id="SM00829"/>
    </source>
</evidence>
<dbReference type="NCBIfam" id="TIGR02817">
    <property type="entry name" value="adh_fam_1"/>
    <property type="match status" value="1"/>
</dbReference>
<dbReference type="CDD" id="cd08252">
    <property type="entry name" value="AL_MDR"/>
    <property type="match status" value="1"/>
</dbReference>
<keyword evidence="2" id="KW-0862">Zinc</keyword>
<evidence type="ECO:0000313" key="5">
    <source>
        <dbReference type="Proteomes" id="UP000749311"/>
    </source>
</evidence>
<sequence>MTDTVSLPATMRVVGMPDSLPIEDPRSLVDDVRPVPQPGPRDLLVEVAAVSVNPVDIKRRTQWGPQDPPRILGWDAVGTVRALGADVAGFGVGDRVFYAGDLTRPGTDAEYHLVDERLVARAPSSLDDARAAAVPLTALTAWEGLFDRLGVAEGASGTLLVVGAAGGVGSLVMQLARRLTSLTVVATASRPESREWCLGMGAHYVVDHSLPLAEQVLAIDPGGAQYVYSTHTQGREADIAQAMAPQSHFLLIDDPETFDARVFKVKSIAIHWESMFTRSTFKTPDMGRQGEILARVAELLDAGGLRTTLGRRLEGLDAATLREAHRLIETGRSIGKVVVVR</sequence>
<feature type="domain" description="Enoyl reductase (ER)" evidence="3">
    <location>
        <begin position="15"/>
        <end position="339"/>
    </location>
</feature>
<name>A0ABX0SC22_9ACTN</name>
<dbReference type="Pfam" id="PF08240">
    <property type="entry name" value="ADH_N"/>
    <property type="match status" value="1"/>
</dbReference>
<comment type="caution">
    <text evidence="4">The sequence shown here is derived from an EMBL/GenBank/DDBJ whole genome shotgun (WGS) entry which is preliminary data.</text>
</comment>
<organism evidence="4 5">
    <name type="scientific">Brooklawnia cerclae</name>
    <dbReference type="NCBI Taxonomy" id="349934"/>
    <lineage>
        <taxon>Bacteria</taxon>
        <taxon>Bacillati</taxon>
        <taxon>Actinomycetota</taxon>
        <taxon>Actinomycetes</taxon>
        <taxon>Propionibacteriales</taxon>
        <taxon>Propionibacteriaceae</taxon>
        <taxon>Brooklawnia</taxon>
    </lineage>
</organism>